<feature type="signal peptide" evidence="12">
    <location>
        <begin position="1"/>
        <end position="20"/>
    </location>
</feature>
<sequence>MLVCQKLILLGLWFLTATYGDCPVKCKCSNLDKGALKVDCSSGNLDSLPFFPDETEELLLQENKLSTIPAGAFDNLVNLKKLNLTSNPLHCDCNIKYLIMWISDEDMEVDSGTICSSPSSLYRTPLSKLAGNQIPSCLRHTSSCSDFLFNDIFIYILILILLFLVILCLKTFKKIKFKIKVNENDTEFSWHEYSRGSFLKRRSYSYWKSD</sequence>
<feature type="chain" id="PRO_5043562165" evidence="12">
    <location>
        <begin position="21"/>
        <end position="210"/>
    </location>
</feature>
<dbReference type="SMART" id="SM00013">
    <property type="entry name" value="LRRNT"/>
    <property type="match status" value="1"/>
</dbReference>
<keyword evidence="10" id="KW-1015">Disulfide bond</keyword>
<evidence type="ECO:0000256" key="8">
    <source>
        <dbReference type="ARBA" id="ARBA00023084"/>
    </source>
</evidence>
<keyword evidence="3 11" id="KW-0812">Transmembrane</keyword>
<comment type="subcellular location">
    <subcellularLocation>
        <location evidence="1">Membrane</location>
        <topology evidence="1">Single-pass type I membrane protein</topology>
    </subcellularLocation>
</comment>
<evidence type="ECO:0000256" key="10">
    <source>
        <dbReference type="ARBA" id="ARBA00023157"/>
    </source>
</evidence>
<dbReference type="PANTHER" id="PTHR22650">
    <property type="entry name" value="GLYCOPROTEIN IB BETA"/>
    <property type="match status" value="1"/>
</dbReference>
<keyword evidence="8" id="KW-0094">Blood coagulation</keyword>
<evidence type="ECO:0000256" key="5">
    <source>
        <dbReference type="ARBA" id="ARBA00022729"/>
    </source>
</evidence>
<keyword evidence="4" id="KW-0356">Hemostasis</keyword>
<keyword evidence="2" id="KW-0433">Leucine-rich repeat</keyword>
<feature type="domain" description="LRRNT" evidence="13">
    <location>
        <begin position="21"/>
        <end position="57"/>
    </location>
</feature>
<keyword evidence="7 11" id="KW-1133">Transmembrane helix</keyword>
<evidence type="ECO:0000256" key="11">
    <source>
        <dbReference type="SAM" id="Phobius"/>
    </source>
</evidence>
<protein>
    <submittedName>
        <fullName evidence="15">Uncharacterized protein</fullName>
    </submittedName>
</protein>
<keyword evidence="16" id="KW-1185">Reference proteome</keyword>
<evidence type="ECO:0000256" key="12">
    <source>
        <dbReference type="SAM" id="SignalP"/>
    </source>
</evidence>
<dbReference type="SUPFAM" id="SSF52058">
    <property type="entry name" value="L domain-like"/>
    <property type="match status" value="1"/>
</dbReference>
<name>A0AAV3A2Q8_PYXAD</name>
<dbReference type="Proteomes" id="UP001181693">
    <property type="component" value="Unassembled WGS sequence"/>
</dbReference>
<dbReference type="InterPro" id="IPR052313">
    <property type="entry name" value="GPIb-IX-V_Complex"/>
</dbReference>
<dbReference type="SMART" id="SM00082">
    <property type="entry name" value="LRRCT"/>
    <property type="match status" value="1"/>
</dbReference>
<dbReference type="GO" id="GO:0016020">
    <property type="term" value="C:membrane"/>
    <property type="evidence" value="ECO:0007669"/>
    <property type="project" value="UniProtKB-SubCell"/>
</dbReference>
<dbReference type="EMBL" id="DYDO01000009">
    <property type="protein sequence ID" value="DBA18722.1"/>
    <property type="molecule type" value="Genomic_DNA"/>
</dbReference>
<dbReference type="GO" id="GO:0007596">
    <property type="term" value="P:blood coagulation"/>
    <property type="evidence" value="ECO:0007669"/>
    <property type="project" value="UniProtKB-KW"/>
</dbReference>
<organism evidence="15 16">
    <name type="scientific">Pyxicephalus adspersus</name>
    <name type="common">African bullfrog</name>
    <dbReference type="NCBI Taxonomy" id="30357"/>
    <lineage>
        <taxon>Eukaryota</taxon>
        <taxon>Metazoa</taxon>
        <taxon>Chordata</taxon>
        <taxon>Craniata</taxon>
        <taxon>Vertebrata</taxon>
        <taxon>Euteleostomi</taxon>
        <taxon>Amphibia</taxon>
        <taxon>Batrachia</taxon>
        <taxon>Anura</taxon>
        <taxon>Neobatrachia</taxon>
        <taxon>Ranoidea</taxon>
        <taxon>Pyxicephalidae</taxon>
        <taxon>Pyxicephalinae</taxon>
        <taxon>Pyxicephalus</taxon>
    </lineage>
</organism>
<gene>
    <name evidence="15" type="ORF">GDO54_016936</name>
</gene>
<dbReference type="Gene3D" id="3.80.10.10">
    <property type="entry name" value="Ribonuclease Inhibitor"/>
    <property type="match status" value="1"/>
</dbReference>
<evidence type="ECO:0000256" key="1">
    <source>
        <dbReference type="ARBA" id="ARBA00004479"/>
    </source>
</evidence>
<dbReference type="InterPro" id="IPR000372">
    <property type="entry name" value="LRRNT"/>
</dbReference>
<keyword evidence="5 12" id="KW-0732">Signal</keyword>
<evidence type="ECO:0000256" key="7">
    <source>
        <dbReference type="ARBA" id="ARBA00022989"/>
    </source>
</evidence>
<feature type="domain" description="LRRCT" evidence="14">
    <location>
        <begin position="87"/>
        <end position="138"/>
    </location>
</feature>
<dbReference type="GO" id="GO:0007155">
    <property type="term" value="P:cell adhesion"/>
    <property type="evidence" value="ECO:0007669"/>
    <property type="project" value="UniProtKB-KW"/>
</dbReference>
<dbReference type="InterPro" id="IPR032675">
    <property type="entry name" value="LRR_dom_sf"/>
</dbReference>
<dbReference type="Pfam" id="PF01462">
    <property type="entry name" value="LRRNT"/>
    <property type="match status" value="1"/>
</dbReference>
<keyword evidence="6" id="KW-0130">Cell adhesion</keyword>
<evidence type="ECO:0000256" key="4">
    <source>
        <dbReference type="ARBA" id="ARBA00022696"/>
    </source>
</evidence>
<evidence type="ECO:0000256" key="2">
    <source>
        <dbReference type="ARBA" id="ARBA00022614"/>
    </source>
</evidence>
<accession>A0AAV3A2Q8</accession>
<reference evidence="15" key="1">
    <citation type="thesis" date="2020" institute="ProQuest LLC" country="789 East Eisenhower Parkway, Ann Arbor, MI, USA">
        <title>Comparative Genomics and Chromosome Evolution.</title>
        <authorList>
            <person name="Mudd A.B."/>
        </authorList>
    </citation>
    <scope>NUCLEOTIDE SEQUENCE</scope>
    <source>
        <strain evidence="15">1538</strain>
        <tissue evidence="15">Blood</tissue>
    </source>
</reference>
<evidence type="ECO:0000313" key="15">
    <source>
        <dbReference type="EMBL" id="DBA18722.1"/>
    </source>
</evidence>
<comment type="caution">
    <text evidence="15">The sequence shown here is derived from an EMBL/GenBank/DDBJ whole genome shotgun (WGS) entry which is preliminary data.</text>
</comment>
<dbReference type="InterPro" id="IPR001611">
    <property type="entry name" value="Leu-rich_rpt"/>
</dbReference>
<dbReference type="InterPro" id="IPR000483">
    <property type="entry name" value="Cys-rich_flank_reg_C"/>
</dbReference>
<feature type="transmembrane region" description="Helical" evidence="11">
    <location>
        <begin position="152"/>
        <end position="172"/>
    </location>
</feature>
<evidence type="ECO:0000259" key="14">
    <source>
        <dbReference type="SMART" id="SM00082"/>
    </source>
</evidence>
<evidence type="ECO:0000313" key="16">
    <source>
        <dbReference type="Proteomes" id="UP001181693"/>
    </source>
</evidence>
<dbReference type="Pfam" id="PF13855">
    <property type="entry name" value="LRR_8"/>
    <property type="match status" value="1"/>
</dbReference>
<dbReference type="AlphaFoldDB" id="A0AAV3A2Q8"/>
<proteinExistence type="predicted"/>
<evidence type="ECO:0000256" key="9">
    <source>
        <dbReference type="ARBA" id="ARBA00023136"/>
    </source>
</evidence>
<evidence type="ECO:0000256" key="3">
    <source>
        <dbReference type="ARBA" id="ARBA00022692"/>
    </source>
</evidence>
<keyword evidence="9 11" id="KW-0472">Membrane</keyword>
<evidence type="ECO:0000256" key="6">
    <source>
        <dbReference type="ARBA" id="ARBA00022889"/>
    </source>
</evidence>
<evidence type="ECO:0000259" key="13">
    <source>
        <dbReference type="SMART" id="SM00013"/>
    </source>
</evidence>
<dbReference type="PANTHER" id="PTHR22650:SF9">
    <property type="entry name" value="LRRCT DOMAIN-CONTAINING PROTEIN"/>
    <property type="match status" value="1"/>
</dbReference>